<feature type="domain" description="PHD-type" evidence="20">
    <location>
        <begin position="1519"/>
        <end position="1573"/>
    </location>
</feature>
<keyword evidence="7 18" id="KW-0863">Zinc-finger</keyword>
<dbReference type="InterPro" id="IPR047981">
    <property type="entry name" value="KDM5B_ARID"/>
</dbReference>
<dbReference type="SMART" id="SM00501">
    <property type="entry name" value="BRIGHT"/>
    <property type="match status" value="1"/>
</dbReference>
<feature type="domain" description="PHD-type" evidence="20">
    <location>
        <begin position="224"/>
        <end position="274"/>
    </location>
</feature>
<dbReference type="InterPro" id="IPR001606">
    <property type="entry name" value="ARID_dom"/>
</dbReference>
<dbReference type="Proteomes" id="UP000053605">
    <property type="component" value="Unassembled WGS sequence"/>
</dbReference>
<dbReference type="SUPFAM" id="SSF46774">
    <property type="entry name" value="ARID-like"/>
    <property type="match status" value="1"/>
</dbReference>
<dbReference type="Pfam" id="PF08429">
    <property type="entry name" value="PLU-1"/>
    <property type="match status" value="1"/>
</dbReference>
<evidence type="ECO:0000259" key="20">
    <source>
        <dbReference type="PROSITE" id="PS50016"/>
    </source>
</evidence>
<dbReference type="InterPro" id="IPR047979">
    <property type="entry name" value="KDM5B_PHD3"/>
</dbReference>
<dbReference type="Gene3D" id="3.30.40.10">
    <property type="entry name" value="Zinc/RING finger domain, C3HC4 (zinc finger)"/>
    <property type="match status" value="3"/>
</dbReference>
<evidence type="ECO:0000256" key="4">
    <source>
        <dbReference type="ARBA" id="ARBA00012902"/>
    </source>
</evidence>
<dbReference type="InterPro" id="IPR019786">
    <property type="entry name" value="Zinc_finger_PHD-type_CS"/>
</dbReference>
<evidence type="ECO:0000256" key="6">
    <source>
        <dbReference type="ARBA" id="ARBA00022737"/>
    </source>
</evidence>
<keyword evidence="5" id="KW-0479">Metal-binding</keyword>
<dbReference type="GO" id="GO:0000785">
    <property type="term" value="C:chromatin"/>
    <property type="evidence" value="ECO:0007669"/>
    <property type="project" value="TreeGrafter"/>
</dbReference>
<evidence type="ECO:0000256" key="8">
    <source>
        <dbReference type="ARBA" id="ARBA00022833"/>
    </source>
</evidence>
<dbReference type="SMART" id="SM01014">
    <property type="entry name" value="ARID"/>
    <property type="match status" value="1"/>
</dbReference>
<keyword evidence="16" id="KW-0539">Nucleus</keyword>
<reference evidence="23 24" key="1">
    <citation type="submission" date="2014-04" db="EMBL/GenBank/DDBJ databases">
        <title>Genome evolution of avian class.</title>
        <authorList>
            <person name="Zhang G."/>
            <person name="Li C."/>
        </authorList>
    </citation>
    <scope>NUCLEOTIDE SEQUENCE [LARGE SCALE GENOMIC DNA]</scope>
    <source>
        <strain evidence="23">BGI_N306</strain>
    </source>
</reference>
<dbReference type="Pfam" id="PF01388">
    <property type="entry name" value="ARID"/>
    <property type="match status" value="1"/>
</dbReference>
<dbReference type="FunFam" id="2.60.120.650:FF:000001">
    <property type="entry name" value="Putative lysine-specific demethylase 5b"/>
    <property type="match status" value="1"/>
</dbReference>
<dbReference type="FunFam" id="1.10.150.60:FF:000001">
    <property type="entry name" value="Putative lysine-specific demethylase 5b"/>
    <property type="match status" value="1"/>
</dbReference>
<dbReference type="PANTHER" id="PTHR10694:SF3">
    <property type="entry name" value="LYSINE-SPECIFIC DEMETHYLASE 5B"/>
    <property type="match status" value="1"/>
</dbReference>
<dbReference type="InterPro" id="IPR001965">
    <property type="entry name" value="Znf_PHD"/>
</dbReference>
<protein>
    <recommendedName>
        <fullName evidence="4">[histone H3]-trimethyl-L-lysine(4) demethylase</fullName>
        <ecNumber evidence="4">1.14.11.67</ecNumber>
    </recommendedName>
</protein>
<organism evidence="23 24">
    <name type="scientific">Opisthocomus hoazin</name>
    <name type="common">Hoatzin</name>
    <name type="synonym">Phasianus hoazin</name>
    <dbReference type="NCBI Taxonomy" id="30419"/>
    <lineage>
        <taxon>Eukaryota</taxon>
        <taxon>Metazoa</taxon>
        <taxon>Chordata</taxon>
        <taxon>Craniata</taxon>
        <taxon>Vertebrata</taxon>
        <taxon>Euteleostomi</taxon>
        <taxon>Archelosauria</taxon>
        <taxon>Archosauria</taxon>
        <taxon>Dinosauria</taxon>
        <taxon>Saurischia</taxon>
        <taxon>Theropoda</taxon>
        <taxon>Coelurosauria</taxon>
        <taxon>Aves</taxon>
        <taxon>Neognathae</taxon>
        <taxon>Neoaves</taxon>
        <taxon>Opisthocomiformes</taxon>
        <taxon>Opisthocomidae</taxon>
        <taxon>Opisthocomus</taxon>
    </lineage>
</organism>
<dbReference type="InterPro" id="IPR004198">
    <property type="entry name" value="Znf_C5HC2"/>
</dbReference>
<dbReference type="GO" id="GO:0005654">
    <property type="term" value="C:nucleoplasm"/>
    <property type="evidence" value="ECO:0007669"/>
    <property type="project" value="UniProtKB-ARBA"/>
</dbReference>
<dbReference type="SMART" id="SM00249">
    <property type="entry name" value="PHD"/>
    <property type="match status" value="3"/>
</dbReference>
<evidence type="ECO:0000313" key="24">
    <source>
        <dbReference type="Proteomes" id="UP000053605"/>
    </source>
</evidence>
<dbReference type="GO" id="GO:0032259">
    <property type="term" value="P:methylation"/>
    <property type="evidence" value="ECO:0007669"/>
    <property type="project" value="UniProtKB-KW"/>
</dbReference>
<dbReference type="InterPro" id="IPR036431">
    <property type="entry name" value="ARID_dom_sf"/>
</dbReference>
<name>A0A091VWI4_OPIHO</name>
<evidence type="ECO:0000256" key="16">
    <source>
        <dbReference type="ARBA" id="ARBA00023242"/>
    </source>
</evidence>
<evidence type="ECO:0000256" key="12">
    <source>
        <dbReference type="ARBA" id="ARBA00023004"/>
    </source>
</evidence>
<dbReference type="GO" id="GO:0034647">
    <property type="term" value="F:histone H3K4me/H3K4me2/H3K4me3 demethylase activity"/>
    <property type="evidence" value="ECO:0007669"/>
    <property type="project" value="UniProtKB-EC"/>
</dbReference>
<evidence type="ECO:0000256" key="2">
    <source>
        <dbReference type="ARBA" id="ARBA00004123"/>
    </source>
</evidence>
<dbReference type="EC" id="1.14.11.67" evidence="4"/>
<keyword evidence="11" id="KW-0560">Oxidoreductase</keyword>
<keyword evidence="23" id="KW-0489">Methyltransferase</keyword>
<dbReference type="PROSITE" id="PS51011">
    <property type="entry name" value="ARID"/>
    <property type="match status" value="1"/>
</dbReference>
<keyword evidence="12" id="KW-0408">Iron</keyword>
<dbReference type="PROSITE" id="PS50016">
    <property type="entry name" value="ZF_PHD_2"/>
    <property type="match status" value="3"/>
</dbReference>
<evidence type="ECO:0000313" key="23">
    <source>
        <dbReference type="EMBL" id="KFR07727.1"/>
    </source>
</evidence>
<keyword evidence="24" id="KW-1185">Reference proteome</keyword>
<comment type="subcellular location">
    <subcellularLocation>
        <location evidence="2">Nucleus</location>
    </subcellularLocation>
</comment>
<proteinExistence type="inferred from homology"/>
<evidence type="ECO:0000256" key="10">
    <source>
        <dbReference type="ARBA" id="ARBA00022964"/>
    </source>
</evidence>
<sequence length="1576" mass="178588">QDWQPPFACDVDKLHFTPRIQRLNELEAQTRVKLNFLDQIAKFWELQGCTLKIPHVERKILDLFQLNRLVAEEGGFDVVCKERKWTKIATRMGFAPGKAVGSHIRAHYERILYPYNLFQSGASLLYLWGERQTLLSRGAPLSSEAPNSWSQRRMRRVRAARESSKNKGLRAVDGRCVVAAESMVLLGEAVLATESSRLSSGKKIHGRACSSYSHSGNFLLQVDLYVCLLCGSGNDEDRLLLCDGCDDSYHTFCLIPPLHDVPKGDWRCPQCLAQECNKPQEAFGFEQASRDYTLRTFGEMADAFKSDYFNMPVHMVPTELVEKEFWRLVSTIEEDVTVEYGADIASKEFGSGFPVRGGKFKVRTEEEEYLDSGWNLNNMPVMEQSVLAHITADICGMKLPWLYVGMCFSSFCWHIEDHWSYSINYLHWGEPKTWYGAPGYAAEQLEDVMKKLAPELFESQPDLLHQLVTIMNPNTLMAHGVPVYRTNQCAGEFVITFPRAYHSGFNQGFNFAEAVNFCTVDWLPLGRQCVEHYRLLNRYCVFSHDEMICKMASKADVLDVVVASTVQKDMAVMIEEEKRLREKVDKLGVTDSERVAFELFPDDERQCLKCKTTCFMSAVYCPCKPGLLVCLHHVEDLCSCPAYKYKLGYRYTLEELYPMMSALKMRAESYNEWASNVNEALEAKINNKRSLICFKALIEESEIKKFPDNDLLRHLRLVTQDADKCASVAQQLLNGKRQTRYRSGGGKCQNQLTVNELRLFVRQLHALPCVLSQTPLLKDLLDRVEAFQQQSQKLLSEEMPSAAELQELLDVSFDFDVDLPQLAELRIRLEQARWLEDVQLASADQNSLTLDDMRRLIDSGVGLAPYPVVEKAMAKLQELLTVSEHWDDKARNLIKARPRQSLSSLVTAVKEMEEIPAYLPNGVALKDAVQRAKDWLQEVEALQVGGRVPVLDTLVELVTRGRSIPVHLEYLPRLESLVSEVQAWKECAANTFLCENSPYSLLEVLCPRCDIGMLSLKRKQKKLKEPVPGGKKRSTKLETLSDLERALSESKDTASAMATLGEARLKEMEALRSLRAANEAKVLSSEEDTELKVCLCQKEPAAPMIQCELCRGFFHTSCVSVPSVFQGPRVWLCPHCHRSEKPPLEKILPLLASLQRIRVRLPEGDALRYMIERTVNWQHRAQQMLYSGNLKLIQDKVSSGLLYSRWQATAGQLPETNKVRLSCGWFPSGGRPKLPSVLPAWLSEEAAFNRVSSSVPAPSPHHLLWNCQTECSANITELGYSSCSAHHTLSLPLLVPQGTTPHTLPLLQHEVPLMGDSFPQTVQRESFPRAAALHALPQHGSLRQGAVLQEQAAPAWVPMGSPALPANLLRCGLLSPWVCSTELDELMMEAQLLQVSLPEIQELYQILFTKPSPVLQTEQKSSVGPTNEKARKKDGISYMERKLKRRFERESFYDEKRARVRKMRTPKKKKLKLSHSKDLCTNKLERERERLLEMQRSSESHLLPSDVSFSEQEDSEDEDAICPAVNCLQPEGEEVDWVQCDGSCNQWFHQVCVGISPEMAEKEDYICVSCSGKDSQ</sequence>
<evidence type="ECO:0000256" key="7">
    <source>
        <dbReference type="ARBA" id="ARBA00022771"/>
    </source>
</evidence>
<dbReference type="InterPro" id="IPR003347">
    <property type="entry name" value="JmjC_dom"/>
</dbReference>
<dbReference type="Pfam" id="PF00628">
    <property type="entry name" value="PHD"/>
    <property type="match status" value="3"/>
</dbReference>
<dbReference type="CDD" id="cd16874">
    <property type="entry name" value="ARID_KDM5B"/>
    <property type="match status" value="1"/>
</dbReference>
<evidence type="ECO:0000259" key="21">
    <source>
        <dbReference type="PROSITE" id="PS51011"/>
    </source>
</evidence>
<accession>A0A091VWI4</accession>
<evidence type="ECO:0000256" key="17">
    <source>
        <dbReference type="ARBA" id="ARBA00048734"/>
    </source>
</evidence>
<dbReference type="FunFam" id="3.30.40.10:FF:000023">
    <property type="entry name" value="Lysine (K)-specific demethylase 5A"/>
    <property type="match status" value="1"/>
</dbReference>
<dbReference type="GO" id="GO:0008270">
    <property type="term" value="F:zinc ion binding"/>
    <property type="evidence" value="ECO:0007669"/>
    <property type="project" value="UniProtKB-KW"/>
</dbReference>
<keyword evidence="10" id="KW-0223">Dioxygenase</keyword>
<dbReference type="STRING" id="30419.A0A091VWI4"/>
<dbReference type="CDD" id="cd15603">
    <property type="entry name" value="PHD1_KDM5B"/>
    <property type="match status" value="1"/>
</dbReference>
<keyword evidence="13" id="KW-0805">Transcription regulation</keyword>
<dbReference type="InterPro" id="IPR013083">
    <property type="entry name" value="Znf_RING/FYVE/PHD"/>
</dbReference>
<comment type="similarity">
    <text evidence="3">Belongs to the JARID1 histone demethylase family.</text>
</comment>
<evidence type="ECO:0000259" key="22">
    <source>
        <dbReference type="PROSITE" id="PS51184"/>
    </source>
</evidence>
<feature type="domain" description="PHD-type" evidence="20">
    <location>
        <begin position="1091"/>
        <end position="1139"/>
    </location>
</feature>
<dbReference type="PhylomeDB" id="A0A091VWI4"/>
<comment type="cofactor">
    <cofactor evidence="1">
        <name>Fe(2+)</name>
        <dbReference type="ChEBI" id="CHEBI:29033"/>
    </cofactor>
</comment>
<evidence type="ECO:0000256" key="1">
    <source>
        <dbReference type="ARBA" id="ARBA00001954"/>
    </source>
</evidence>
<dbReference type="GO" id="GO:0048511">
    <property type="term" value="P:rhythmic process"/>
    <property type="evidence" value="ECO:0007669"/>
    <property type="project" value="UniProtKB-KW"/>
</dbReference>
<feature type="non-terminal residue" evidence="23">
    <location>
        <position position="1576"/>
    </location>
</feature>
<dbReference type="InterPro" id="IPR011011">
    <property type="entry name" value="Znf_FYVE_PHD"/>
</dbReference>
<feature type="domain" description="ARID" evidence="21">
    <location>
        <begin position="30"/>
        <end position="120"/>
    </location>
</feature>
<evidence type="ECO:0000256" key="15">
    <source>
        <dbReference type="ARBA" id="ARBA00023163"/>
    </source>
</evidence>
<dbReference type="GO" id="GO:0003677">
    <property type="term" value="F:DNA binding"/>
    <property type="evidence" value="ECO:0007669"/>
    <property type="project" value="InterPro"/>
</dbReference>
<evidence type="ECO:0000256" key="19">
    <source>
        <dbReference type="SAM" id="MobiDB-lite"/>
    </source>
</evidence>
<dbReference type="Gene3D" id="1.10.150.60">
    <property type="entry name" value="ARID DNA-binding domain"/>
    <property type="match status" value="1"/>
</dbReference>
<evidence type="ECO:0000256" key="9">
    <source>
        <dbReference type="ARBA" id="ARBA00022853"/>
    </source>
</evidence>
<dbReference type="Pfam" id="PF21323">
    <property type="entry name" value="KDM5_C-hel"/>
    <property type="match status" value="1"/>
</dbReference>
<keyword evidence="23" id="KW-0808">Transferase</keyword>
<evidence type="ECO:0000256" key="18">
    <source>
        <dbReference type="PROSITE-ProRule" id="PRU00146"/>
    </source>
</evidence>
<dbReference type="PROSITE" id="PS01359">
    <property type="entry name" value="ZF_PHD_1"/>
    <property type="match status" value="2"/>
</dbReference>
<dbReference type="EMBL" id="KK734402">
    <property type="protein sequence ID" value="KFR07727.1"/>
    <property type="molecule type" value="Genomic_DNA"/>
</dbReference>
<dbReference type="SUPFAM" id="SSF51197">
    <property type="entry name" value="Clavaminate synthase-like"/>
    <property type="match status" value="1"/>
</dbReference>
<dbReference type="InterPro" id="IPR048615">
    <property type="entry name" value="KDM5_C-hel"/>
</dbReference>
<dbReference type="PANTHER" id="PTHR10694">
    <property type="entry name" value="LYSINE-SPECIFIC DEMETHYLASE"/>
    <property type="match status" value="1"/>
</dbReference>
<evidence type="ECO:0000256" key="14">
    <source>
        <dbReference type="ARBA" id="ARBA00023108"/>
    </source>
</evidence>
<dbReference type="Pfam" id="PF02928">
    <property type="entry name" value="zf-C5HC2"/>
    <property type="match status" value="1"/>
</dbReference>
<evidence type="ECO:0000256" key="3">
    <source>
        <dbReference type="ARBA" id="ARBA00006801"/>
    </source>
</evidence>
<evidence type="ECO:0000256" key="5">
    <source>
        <dbReference type="ARBA" id="ARBA00022723"/>
    </source>
</evidence>
<keyword evidence="9" id="KW-0156">Chromatin regulator</keyword>
<dbReference type="CDD" id="cd15607">
    <property type="entry name" value="PHD2_KDM5B"/>
    <property type="match status" value="1"/>
</dbReference>
<keyword evidence="8" id="KW-0862">Zinc</keyword>
<dbReference type="PROSITE" id="PS51184">
    <property type="entry name" value="JMJC"/>
    <property type="match status" value="1"/>
</dbReference>
<dbReference type="Gene3D" id="2.60.120.650">
    <property type="entry name" value="Cupin"/>
    <property type="match status" value="1"/>
</dbReference>
<gene>
    <name evidence="23" type="ORF">N306_09086</name>
</gene>
<feature type="region of interest" description="Disordered" evidence="19">
    <location>
        <begin position="1494"/>
        <end position="1517"/>
    </location>
</feature>
<dbReference type="Pfam" id="PF02373">
    <property type="entry name" value="JmjC"/>
    <property type="match status" value="1"/>
</dbReference>
<comment type="catalytic activity">
    <reaction evidence="17">
        <text>N(6),N(6),N(6)-trimethyl-L-lysyl(4)-[histone H3] + 3 2-oxoglutarate + 3 O2 = L-lysyl(4)-[histone H3] + 3 formaldehyde + 3 succinate + 3 CO2</text>
        <dbReference type="Rhea" id="RHEA:60208"/>
        <dbReference type="Rhea" id="RHEA-COMP:15537"/>
        <dbReference type="Rhea" id="RHEA-COMP:15547"/>
        <dbReference type="ChEBI" id="CHEBI:15379"/>
        <dbReference type="ChEBI" id="CHEBI:16526"/>
        <dbReference type="ChEBI" id="CHEBI:16810"/>
        <dbReference type="ChEBI" id="CHEBI:16842"/>
        <dbReference type="ChEBI" id="CHEBI:29969"/>
        <dbReference type="ChEBI" id="CHEBI:30031"/>
        <dbReference type="ChEBI" id="CHEBI:61961"/>
        <dbReference type="EC" id="1.14.11.67"/>
    </reaction>
</comment>
<keyword evidence="14" id="KW-0090">Biological rhythms</keyword>
<keyword evidence="6" id="KW-0677">Repeat</keyword>
<feature type="domain" description="JmjC" evidence="22">
    <location>
        <begin position="368"/>
        <end position="534"/>
    </location>
</feature>
<dbReference type="InterPro" id="IPR019787">
    <property type="entry name" value="Znf_PHD-finger"/>
</dbReference>
<dbReference type="GO" id="GO:0006355">
    <property type="term" value="P:regulation of DNA-templated transcription"/>
    <property type="evidence" value="ECO:0007669"/>
    <property type="project" value="TreeGrafter"/>
</dbReference>
<evidence type="ECO:0000256" key="13">
    <source>
        <dbReference type="ARBA" id="ARBA00023015"/>
    </source>
</evidence>
<dbReference type="SMART" id="SM00558">
    <property type="entry name" value="JmjC"/>
    <property type="match status" value="1"/>
</dbReference>
<dbReference type="InterPro" id="IPR047978">
    <property type="entry name" value="KDM5B_PHD1"/>
</dbReference>
<dbReference type="GO" id="GO:0008168">
    <property type="term" value="F:methyltransferase activity"/>
    <property type="evidence" value="ECO:0007669"/>
    <property type="project" value="UniProtKB-KW"/>
</dbReference>
<evidence type="ECO:0000256" key="11">
    <source>
        <dbReference type="ARBA" id="ARBA00023002"/>
    </source>
</evidence>
<dbReference type="InterPro" id="IPR013637">
    <property type="entry name" value="Lys_sp_deMease-like_dom"/>
</dbReference>
<dbReference type="CDD" id="cd15687">
    <property type="entry name" value="PHD3_KDM5B"/>
    <property type="match status" value="1"/>
</dbReference>
<keyword evidence="15" id="KW-0804">Transcription</keyword>
<feature type="non-terminal residue" evidence="23">
    <location>
        <position position="1"/>
    </location>
</feature>
<dbReference type="SUPFAM" id="SSF57903">
    <property type="entry name" value="FYVE/PHD zinc finger"/>
    <property type="match status" value="3"/>
</dbReference>